<evidence type="ECO:0000313" key="1">
    <source>
        <dbReference type="EMBL" id="KIO04723.1"/>
    </source>
</evidence>
<protein>
    <submittedName>
        <fullName evidence="1">Uncharacterized protein</fullName>
    </submittedName>
</protein>
<accession>A0A0C3J6Q4</accession>
<dbReference type="EMBL" id="KN831969">
    <property type="protein sequence ID" value="KIO04723.1"/>
    <property type="molecule type" value="Genomic_DNA"/>
</dbReference>
<dbReference type="AlphaFoldDB" id="A0A0C3J6Q4"/>
<organism evidence="1 2">
    <name type="scientific">Pisolithus tinctorius Marx 270</name>
    <dbReference type="NCBI Taxonomy" id="870435"/>
    <lineage>
        <taxon>Eukaryota</taxon>
        <taxon>Fungi</taxon>
        <taxon>Dikarya</taxon>
        <taxon>Basidiomycota</taxon>
        <taxon>Agaricomycotina</taxon>
        <taxon>Agaricomycetes</taxon>
        <taxon>Agaricomycetidae</taxon>
        <taxon>Boletales</taxon>
        <taxon>Sclerodermatineae</taxon>
        <taxon>Pisolithaceae</taxon>
        <taxon>Pisolithus</taxon>
    </lineage>
</organism>
<dbReference type="HOGENOM" id="CLU_2776961_0_0_1"/>
<gene>
    <name evidence="1" type="ORF">M404DRAFT_1000254</name>
</gene>
<proteinExistence type="predicted"/>
<keyword evidence="2" id="KW-1185">Reference proteome</keyword>
<dbReference type="InParanoid" id="A0A0C3J6Q4"/>
<evidence type="ECO:0000313" key="2">
    <source>
        <dbReference type="Proteomes" id="UP000054217"/>
    </source>
</evidence>
<dbReference type="Proteomes" id="UP000054217">
    <property type="component" value="Unassembled WGS sequence"/>
</dbReference>
<sequence>MDIFWPPNRRLSLSDILRSDPRELAVLDDADSDCDHSAQMSPTLMWIVDLCSSLSRAADWMVGYTVVDL</sequence>
<reference evidence="1 2" key="1">
    <citation type="submission" date="2014-04" db="EMBL/GenBank/DDBJ databases">
        <authorList>
            <consortium name="DOE Joint Genome Institute"/>
            <person name="Kuo A."/>
            <person name="Kohler A."/>
            <person name="Costa M.D."/>
            <person name="Nagy L.G."/>
            <person name="Floudas D."/>
            <person name="Copeland A."/>
            <person name="Barry K.W."/>
            <person name="Cichocki N."/>
            <person name="Veneault-Fourrey C."/>
            <person name="LaButti K."/>
            <person name="Lindquist E.A."/>
            <person name="Lipzen A."/>
            <person name="Lundell T."/>
            <person name="Morin E."/>
            <person name="Murat C."/>
            <person name="Sun H."/>
            <person name="Tunlid A."/>
            <person name="Henrissat B."/>
            <person name="Grigoriev I.V."/>
            <person name="Hibbett D.S."/>
            <person name="Martin F."/>
            <person name="Nordberg H.P."/>
            <person name="Cantor M.N."/>
            <person name="Hua S.X."/>
        </authorList>
    </citation>
    <scope>NUCLEOTIDE SEQUENCE [LARGE SCALE GENOMIC DNA]</scope>
    <source>
        <strain evidence="1 2">Marx 270</strain>
    </source>
</reference>
<name>A0A0C3J6Q4_PISTI</name>
<reference evidence="2" key="2">
    <citation type="submission" date="2015-01" db="EMBL/GenBank/DDBJ databases">
        <title>Evolutionary Origins and Diversification of the Mycorrhizal Mutualists.</title>
        <authorList>
            <consortium name="DOE Joint Genome Institute"/>
            <consortium name="Mycorrhizal Genomics Consortium"/>
            <person name="Kohler A."/>
            <person name="Kuo A."/>
            <person name="Nagy L.G."/>
            <person name="Floudas D."/>
            <person name="Copeland A."/>
            <person name="Barry K.W."/>
            <person name="Cichocki N."/>
            <person name="Veneault-Fourrey C."/>
            <person name="LaButti K."/>
            <person name="Lindquist E.A."/>
            <person name="Lipzen A."/>
            <person name="Lundell T."/>
            <person name="Morin E."/>
            <person name="Murat C."/>
            <person name="Riley R."/>
            <person name="Ohm R."/>
            <person name="Sun H."/>
            <person name="Tunlid A."/>
            <person name="Henrissat B."/>
            <person name="Grigoriev I.V."/>
            <person name="Hibbett D.S."/>
            <person name="Martin F."/>
        </authorList>
    </citation>
    <scope>NUCLEOTIDE SEQUENCE [LARGE SCALE GENOMIC DNA]</scope>
    <source>
        <strain evidence="2">Marx 270</strain>
    </source>
</reference>